<comment type="caution">
    <text evidence="1">The sequence shown here is derived from an EMBL/GenBank/DDBJ whole genome shotgun (WGS) entry which is preliminary data.</text>
</comment>
<evidence type="ECO:0000313" key="2">
    <source>
        <dbReference type="Proteomes" id="UP001056120"/>
    </source>
</evidence>
<proteinExistence type="predicted"/>
<dbReference type="EMBL" id="CM042021">
    <property type="protein sequence ID" value="KAI3819347.1"/>
    <property type="molecule type" value="Genomic_DNA"/>
</dbReference>
<sequence length="139" mass="15563">MDAEINSPHSFDDFCSNLGLESVTTYPFILLRRGNWDKDVYASRPYTKHFIVGLNYIKDEGEIKKAIIKNFGSEGDKFPILCAFYMGKFIERDVALEIANSGKPYHSSPDGSSRDGYTAPTLEMEGNGRSGAQSHEVDR</sequence>
<reference evidence="1 2" key="2">
    <citation type="journal article" date="2022" name="Mol. Ecol. Resour.">
        <title>The genomes of chicory, endive, great burdock and yacon provide insights into Asteraceae paleo-polyploidization history and plant inulin production.</title>
        <authorList>
            <person name="Fan W."/>
            <person name="Wang S."/>
            <person name="Wang H."/>
            <person name="Wang A."/>
            <person name="Jiang F."/>
            <person name="Liu H."/>
            <person name="Zhao H."/>
            <person name="Xu D."/>
            <person name="Zhang Y."/>
        </authorList>
    </citation>
    <scope>NUCLEOTIDE SEQUENCE [LARGE SCALE GENOMIC DNA]</scope>
    <source>
        <strain evidence="2">cv. Yunnan</strain>
        <tissue evidence="1">Leaves</tissue>
    </source>
</reference>
<organism evidence="1 2">
    <name type="scientific">Smallanthus sonchifolius</name>
    <dbReference type="NCBI Taxonomy" id="185202"/>
    <lineage>
        <taxon>Eukaryota</taxon>
        <taxon>Viridiplantae</taxon>
        <taxon>Streptophyta</taxon>
        <taxon>Embryophyta</taxon>
        <taxon>Tracheophyta</taxon>
        <taxon>Spermatophyta</taxon>
        <taxon>Magnoliopsida</taxon>
        <taxon>eudicotyledons</taxon>
        <taxon>Gunneridae</taxon>
        <taxon>Pentapetalae</taxon>
        <taxon>asterids</taxon>
        <taxon>campanulids</taxon>
        <taxon>Asterales</taxon>
        <taxon>Asteraceae</taxon>
        <taxon>Asteroideae</taxon>
        <taxon>Heliantheae alliance</taxon>
        <taxon>Millerieae</taxon>
        <taxon>Smallanthus</taxon>
    </lineage>
</organism>
<protein>
    <submittedName>
        <fullName evidence="1">Uncharacterized protein</fullName>
    </submittedName>
</protein>
<accession>A0ACB9JGT0</accession>
<dbReference type="Proteomes" id="UP001056120">
    <property type="component" value="Linkage Group LG04"/>
</dbReference>
<evidence type="ECO:0000313" key="1">
    <source>
        <dbReference type="EMBL" id="KAI3819347.1"/>
    </source>
</evidence>
<gene>
    <name evidence="1" type="ORF">L1987_13175</name>
</gene>
<keyword evidence="2" id="KW-1185">Reference proteome</keyword>
<name>A0ACB9JGT0_9ASTR</name>
<reference evidence="2" key="1">
    <citation type="journal article" date="2022" name="Mol. Ecol. Resour.">
        <title>The genomes of chicory, endive, great burdock and yacon provide insights into Asteraceae palaeo-polyploidization history and plant inulin production.</title>
        <authorList>
            <person name="Fan W."/>
            <person name="Wang S."/>
            <person name="Wang H."/>
            <person name="Wang A."/>
            <person name="Jiang F."/>
            <person name="Liu H."/>
            <person name="Zhao H."/>
            <person name="Xu D."/>
            <person name="Zhang Y."/>
        </authorList>
    </citation>
    <scope>NUCLEOTIDE SEQUENCE [LARGE SCALE GENOMIC DNA]</scope>
    <source>
        <strain evidence="2">cv. Yunnan</strain>
    </source>
</reference>